<dbReference type="NCBIfam" id="TIGR00229">
    <property type="entry name" value="sensory_box"/>
    <property type="match status" value="1"/>
</dbReference>
<dbReference type="Pfam" id="PF08447">
    <property type="entry name" value="PAS_3"/>
    <property type="match status" value="1"/>
</dbReference>
<proteinExistence type="predicted"/>
<sequence>MKYSGNEVFFDQGDLIVSKTDLKGRITYANRIFLEIAGYDEREVIGKAHNVIRHPNMPRGIFELFWQTIADANEIFAYVVNATRSGDHYWVVAHVTPSFRDGRVVGYHSTRRVPNRTVITEVIEPLYDQMNQLEREAPSIKSGTAKSLEMMQGLLSVKGVSYDEFVSSLMREH</sequence>
<dbReference type="InterPro" id="IPR013655">
    <property type="entry name" value="PAS_fold_3"/>
</dbReference>
<accession>A0ABQ5U6Y8</accession>
<gene>
    <name evidence="2" type="ORF">GCM10007924_21460</name>
</gene>
<protein>
    <submittedName>
        <fullName evidence="2">Transcriptional regulator</fullName>
    </submittedName>
</protein>
<keyword evidence="3" id="KW-1185">Reference proteome</keyword>
<dbReference type="InterPro" id="IPR000014">
    <property type="entry name" value="PAS"/>
</dbReference>
<dbReference type="EMBL" id="BSNF01000008">
    <property type="protein sequence ID" value="GLQ06925.1"/>
    <property type="molecule type" value="Genomic_DNA"/>
</dbReference>
<dbReference type="RefSeq" id="WP_169561021.1">
    <property type="nucleotide sequence ID" value="NZ_BSNF01000008.1"/>
</dbReference>
<dbReference type="SUPFAM" id="SSF55785">
    <property type="entry name" value="PYP-like sensor domain (PAS domain)"/>
    <property type="match status" value="1"/>
</dbReference>
<feature type="domain" description="PAS" evidence="1">
    <location>
        <begin position="21"/>
        <end position="47"/>
    </location>
</feature>
<dbReference type="Proteomes" id="UP001161409">
    <property type="component" value="Unassembled WGS sequence"/>
</dbReference>
<name>A0ABQ5U6Y8_9PROT</name>
<evidence type="ECO:0000313" key="2">
    <source>
        <dbReference type="EMBL" id="GLQ06925.1"/>
    </source>
</evidence>
<comment type="caution">
    <text evidence="2">The sequence shown here is derived from an EMBL/GenBank/DDBJ whole genome shotgun (WGS) entry which is preliminary data.</text>
</comment>
<dbReference type="CDD" id="cd00130">
    <property type="entry name" value="PAS"/>
    <property type="match status" value="1"/>
</dbReference>
<reference evidence="2" key="1">
    <citation type="journal article" date="2014" name="Int. J. Syst. Evol. Microbiol.">
        <title>Complete genome of a new Firmicutes species belonging to the dominant human colonic microbiota ('Ruminococcus bicirculans') reveals two chromosomes and a selective capacity to utilize plant glucans.</title>
        <authorList>
            <consortium name="NISC Comparative Sequencing Program"/>
            <person name="Wegmann U."/>
            <person name="Louis P."/>
            <person name="Goesmann A."/>
            <person name="Henrissat B."/>
            <person name="Duncan S.H."/>
            <person name="Flint H.J."/>
        </authorList>
    </citation>
    <scope>NUCLEOTIDE SEQUENCE</scope>
    <source>
        <strain evidence="2">NBRC 103408</strain>
    </source>
</reference>
<evidence type="ECO:0000259" key="1">
    <source>
        <dbReference type="PROSITE" id="PS50112"/>
    </source>
</evidence>
<organism evidence="2 3">
    <name type="scientific">Sneathiella chinensis</name>
    <dbReference type="NCBI Taxonomy" id="349750"/>
    <lineage>
        <taxon>Bacteria</taxon>
        <taxon>Pseudomonadati</taxon>
        <taxon>Pseudomonadota</taxon>
        <taxon>Alphaproteobacteria</taxon>
        <taxon>Sneathiellales</taxon>
        <taxon>Sneathiellaceae</taxon>
        <taxon>Sneathiella</taxon>
    </lineage>
</organism>
<dbReference type="Gene3D" id="3.30.450.20">
    <property type="entry name" value="PAS domain"/>
    <property type="match status" value="1"/>
</dbReference>
<dbReference type="InterPro" id="IPR035965">
    <property type="entry name" value="PAS-like_dom_sf"/>
</dbReference>
<reference evidence="2" key="2">
    <citation type="submission" date="2023-01" db="EMBL/GenBank/DDBJ databases">
        <title>Draft genome sequence of Sneathiella chinensis strain NBRC 103408.</title>
        <authorList>
            <person name="Sun Q."/>
            <person name="Mori K."/>
        </authorList>
    </citation>
    <scope>NUCLEOTIDE SEQUENCE</scope>
    <source>
        <strain evidence="2">NBRC 103408</strain>
    </source>
</reference>
<dbReference type="PROSITE" id="PS50112">
    <property type="entry name" value="PAS"/>
    <property type="match status" value="1"/>
</dbReference>
<evidence type="ECO:0000313" key="3">
    <source>
        <dbReference type="Proteomes" id="UP001161409"/>
    </source>
</evidence>